<dbReference type="SUPFAM" id="SSF48695">
    <property type="entry name" value="Multiheme cytochromes"/>
    <property type="match status" value="1"/>
</dbReference>
<dbReference type="AlphaFoldDB" id="A0A3B0RG55"/>
<evidence type="ECO:0000313" key="3">
    <source>
        <dbReference type="EMBL" id="VAV82365.1"/>
    </source>
</evidence>
<feature type="compositionally biased region" description="Low complexity" evidence="1">
    <location>
        <begin position="171"/>
        <end position="183"/>
    </location>
</feature>
<name>A0A3B0RG55_9ZZZZ</name>
<proteinExistence type="predicted"/>
<organism evidence="3">
    <name type="scientific">hydrothermal vent metagenome</name>
    <dbReference type="NCBI Taxonomy" id="652676"/>
    <lineage>
        <taxon>unclassified sequences</taxon>
        <taxon>metagenomes</taxon>
        <taxon>ecological metagenomes</taxon>
    </lineage>
</organism>
<gene>
    <name evidence="3" type="ORF">MNBD_DELTA01-78</name>
</gene>
<accession>A0A3B0RG55</accession>
<sequence>MFHEKSLRNEKPLLRILISTLLTVAVAAITCGNGQAAVATPPSVTAAFSSHWERPLRLTKDKIKTPGLLPADCRLCHELQYAPWSRSLHSKSMGPGLMGQLSKDNPDFATSCYFCHAPAKKQNEFILNNGEFTDNTEFDQGLQDSGVSCAICHLRGSVINGPTGGTGSTGGSRNTGNNGSVNSAPHQITKNSIFKDSVFCSACHQLDGGFELNGKSLTNTYREWLDSPYPAKEIHCQNCHMPEAKHLFLGIHDKETVRAALDIKVQKSKKGKKEVITLSLKNTGAGHYLPTYVTPLIVASIYLTDNSGEVIEDSLQKDLIGRVVKLDLSEEVMDSRIAPGGTHTFKYRPNYPKTKKGPFRTVIEVHVYPDDFYNRFFKEALRVGAYNSRALMQEALETTERSPYLLFKEVIELN</sequence>
<protein>
    <recommendedName>
        <fullName evidence="2">Cytochrome c-552/4 domain-containing protein</fullName>
    </recommendedName>
</protein>
<dbReference type="Gene3D" id="1.10.1130.10">
    <property type="entry name" value="Flavocytochrome C3, Chain A"/>
    <property type="match status" value="1"/>
</dbReference>
<dbReference type="EMBL" id="UOEA01000014">
    <property type="protein sequence ID" value="VAV82365.1"/>
    <property type="molecule type" value="Genomic_DNA"/>
</dbReference>
<dbReference type="Pfam" id="PF13435">
    <property type="entry name" value="Cytochrome_C554"/>
    <property type="match status" value="1"/>
</dbReference>
<dbReference type="InterPro" id="IPR023155">
    <property type="entry name" value="Cyt_c-552/4"/>
</dbReference>
<reference evidence="3" key="1">
    <citation type="submission" date="2018-06" db="EMBL/GenBank/DDBJ databases">
        <authorList>
            <person name="Zhirakovskaya E."/>
        </authorList>
    </citation>
    <scope>NUCLEOTIDE SEQUENCE</scope>
</reference>
<dbReference type="InterPro" id="IPR036280">
    <property type="entry name" value="Multihaem_cyt_sf"/>
</dbReference>
<feature type="region of interest" description="Disordered" evidence="1">
    <location>
        <begin position="163"/>
        <end position="184"/>
    </location>
</feature>
<feature type="domain" description="Cytochrome c-552/4" evidence="2">
    <location>
        <begin position="73"/>
        <end position="153"/>
    </location>
</feature>
<evidence type="ECO:0000259" key="2">
    <source>
        <dbReference type="Pfam" id="PF13435"/>
    </source>
</evidence>
<evidence type="ECO:0000256" key="1">
    <source>
        <dbReference type="SAM" id="MobiDB-lite"/>
    </source>
</evidence>